<reference evidence="4 5" key="1">
    <citation type="submission" date="2018-04" db="EMBL/GenBank/DDBJ databases">
        <title>Cupriavidus necator CR12 genome sequencing and assembly.</title>
        <authorList>
            <person name="Ben Fekih I."/>
            <person name="Mazhar H.S."/>
            <person name="Bello S.K."/>
            <person name="Rensing C."/>
        </authorList>
    </citation>
    <scope>NUCLEOTIDE SEQUENCE [LARGE SCALE GENOMIC DNA]</scope>
    <source>
        <strain evidence="4 5">CR12</strain>
    </source>
</reference>
<dbReference type="InterPro" id="IPR009057">
    <property type="entry name" value="Homeodomain-like_sf"/>
</dbReference>
<dbReference type="PANTHER" id="PTHR43479">
    <property type="entry name" value="ACREF/ENVCD OPERON REPRESSOR-RELATED"/>
    <property type="match status" value="1"/>
</dbReference>
<protein>
    <submittedName>
        <fullName evidence="4">TetR/AcrR family transcriptional regulator</fullName>
    </submittedName>
</protein>
<evidence type="ECO:0000259" key="3">
    <source>
        <dbReference type="PROSITE" id="PS50977"/>
    </source>
</evidence>
<dbReference type="PANTHER" id="PTHR43479:SF11">
    <property type="entry name" value="ACREF_ENVCD OPERON REPRESSOR-RELATED"/>
    <property type="match status" value="1"/>
</dbReference>
<gene>
    <name evidence="4" type="ORF">DDK22_15660</name>
</gene>
<dbReference type="EMBL" id="QDHA01000037">
    <property type="protein sequence ID" value="RCJ07419.1"/>
    <property type="molecule type" value="Genomic_DNA"/>
</dbReference>
<dbReference type="AlphaFoldDB" id="A0A367PHS3"/>
<dbReference type="InterPro" id="IPR050624">
    <property type="entry name" value="HTH-type_Tx_Regulator"/>
</dbReference>
<proteinExistence type="predicted"/>
<sequence>MQQADRGGGKTTTGHKCWEVMTRPKVLAALDGQPGFVAPRYTRAGRTTDALLRAGRELLSVRALDSVTIQEICAAACVTTGAFYGRFDSKEAFFRAMQAVAEEDSRDAMQARLAALKEGEWTLETGIHALLAELRRVVLRHQGVLRATILEAHGTTWPRMKEGRYAFIEEAVPVLLRLYEGADPLLAEQRIRIAFQFAIGSIINAMLNNPGPLRLASREFDEELARAFRAYLSA</sequence>
<dbReference type="Pfam" id="PF00440">
    <property type="entry name" value="TetR_N"/>
    <property type="match status" value="1"/>
</dbReference>
<feature type="DNA-binding region" description="H-T-H motif" evidence="2">
    <location>
        <begin position="68"/>
        <end position="87"/>
    </location>
</feature>
<feature type="domain" description="HTH tetR-type" evidence="3">
    <location>
        <begin position="45"/>
        <end position="105"/>
    </location>
</feature>
<dbReference type="InterPro" id="IPR001647">
    <property type="entry name" value="HTH_TetR"/>
</dbReference>
<keyword evidence="1 2" id="KW-0238">DNA-binding</keyword>
<dbReference type="Gene3D" id="1.10.357.10">
    <property type="entry name" value="Tetracycline Repressor, domain 2"/>
    <property type="match status" value="1"/>
</dbReference>
<dbReference type="RefSeq" id="WP_114132671.1">
    <property type="nucleotide sequence ID" value="NZ_CP068434.1"/>
</dbReference>
<evidence type="ECO:0000313" key="5">
    <source>
        <dbReference type="Proteomes" id="UP000253501"/>
    </source>
</evidence>
<evidence type="ECO:0000256" key="1">
    <source>
        <dbReference type="ARBA" id="ARBA00023125"/>
    </source>
</evidence>
<accession>A0A367PHS3</accession>
<dbReference type="SUPFAM" id="SSF46689">
    <property type="entry name" value="Homeodomain-like"/>
    <property type="match status" value="1"/>
</dbReference>
<evidence type="ECO:0000313" key="4">
    <source>
        <dbReference type="EMBL" id="RCJ07419.1"/>
    </source>
</evidence>
<dbReference type="GO" id="GO:0003677">
    <property type="term" value="F:DNA binding"/>
    <property type="evidence" value="ECO:0007669"/>
    <property type="project" value="UniProtKB-UniRule"/>
</dbReference>
<evidence type="ECO:0000256" key="2">
    <source>
        <dbReference type="PROSITE-ProRule" id="PRU00335"/>
    </source>
</evidence>
<comment type="caution">
    <text evidence="4">The sequence shown here is derived from an EMBL/GenBank/DDBJ whole genome shotgun (WGS) entry which is preliminary data.</text>
</comment>
<name>A0A367PHS3_CUPNE</name>
<dbReference type="Proteomes" id="UP000253501">
    <property type="component" value="Unassembled WGS sequence"/>
</dbReference>
<organism evidence="4 5">
    <name type="scientific">Cupriavidus necator</name>
    <name type="common">Alcaligenes eutrophus</name>
    <name type="synonym">Ralstonia eutropha</name>
    <dbReference type="NCBI Taxonomy" id="106590"/>
    <lineage>
        <taxon>Bacteria</taxon>
        <taxon>Pseudomonadati</taxon>
        <taxon>Pseudomonadota</taxon>
        <taxon>Betaproteobacteria</taxon>
        <taxon>Burkholderiales</taxon>
        <taxon>Burkholderiaceae</taxon>
        <taxon>Cupriavidus</taxon>
    </lineage>
</organism>
<dbReference type="PROSITE" id="PS50977">
    <property type="entry name" value="HTH_TETR_2"/>
    <property type="match status" value="1"/>
</dbReference>